<name>A0A937X9V5_UNCEI</name>
<dbReference type="EMBL" id="VGIY01000020">
    <property type="protein sequence ID" value="MBM3316541.1"/>
    <property type="molecule type" value="Genomic_DNA"/>
</dbReference>
<dbReference type="AlphaFoldDB" id="A0A937X9V5"/>
<protein>
    <recommendedName>
        <fullName evidence="3">Transposase</fullName>
    </recommendedName>
</protein>
<comment type="caution">
    <text evidence="1">The sequence shown here is derived from an EMBL/GenBank/DDBJ whole genome shotgun (WGS) entry which is preliminary data.</text>
</comment>
<evidence type="ECO:0000313" key="2">
    <source>
        <dbReference type="Proteomes" id="UP000748308"/>
    </source>
</evidence>
<evidence type="ECO:0000313" key="1">
    <source>
        <dbReference type="EMBL" id="MBM3316541.1"/>
    </source>
</evidence>
<organism evidence="1 2">
    <name type="scientific">Eiseniibacteriota bacterium</name>
    <dbReference type="NCBI Taxonomy" id="2212470"/>
    <lineage>
        <taxon>Bacteria</taxon>
        <taxon>Candidatus Eiseniibacteriota</taxon>
    </lineage>
</organism>
<proteinExistence type="predicted"/>
<dbReference type="Proteomes" id="UP000748308">
    <property type="component" value="Unassembled WGS sequence"/>
</dbReference>
<sequence length="250" mass="29084">MLALRTRGEFWGAERAVVVTWNPPTARKQQLTFERKLEQVRQELLEMRTKVRERMPHWRDPEAIWERYFRVCEQLHVASDLYDLEFTDDVDGLAMGFRKNAYRAGRAELRFGKTVIITDNTDWTTAEIVAASLDRWQVESHFRQSKEADLVGAQPVRHWTDGKIRCHFFCCVAALAYLRRLELRLEAGGLKTTANATIDQMRHLHSVLMVAAGTRKPRRQLETPTATQREVLRALGWRVDDEGVLQQLQP</sequence>
<evidence type="ECO:0008006" key="3">
    <source>
        <dbReference type="Google" id="ProtNLM"/>
    </source>
</evidence>
<gene>
    <name evidence="1" type="ORF">FJY75_01685</name>
</gene>
<accession>A0A937X9V5</accession>
<reference evidence="1" key="1">
    <citation type="submission" date="2019-03" db="EMBL/GenBank/DDBJ databases">
        <title>Lake Tanganyika Metagenome-Assembled Genomes (MAGs).</title>
        <authorList>
            <person name="Tran P."/>
        </authorList>
    </citation>
    <scope>NUCLEOTIDE SEQUENCE</scope>
    <source>
        <strain evidence="1">M_DeepCast_400m_m2_100</strain>
    </source>
</reference>